<dbReference type="GO" id="GO:0002189">
    <property type="term" value="C:ribose phosphate diphosphokinase complex"/>
    <property type="evidence" value="ECO:0007669"/>
    <property type="project" value="TreeGrafter"/>
</dbReference>
<comment type="pathway">
    <text evidence="18">Cofactor biosynthesis; coenzyme A biosynthesis; CoA from (R)-pantothenate: step 4/5.</text>
</comment>
<keyword evidence="6" id="KW-0963">Cytoplasm</keyword>
<evidence type="ECO:0000256" key="11">
    <source>
        <dbReference type="ARBA" id="ARBA00022777"/>
    </source>
</evidence>
<evidence type="ECO:0000256" key="12">
    <source>
        <dbReference type="ARBA" id="ARBA00022840"/>
    </source>
</evidence>
<evidence type="ECO:0000256" key="5">
    <source>
        <dbReference type="ARBA" id="ARBA00012392"/>
    </source>
</evidence>
<dbReference type="EC" id="2.7.7.3" evidence="5"/>
<evidence type="ECO:0000256" key="9">
    <source>
        <dbReference type="ARBA" id="ARBA00022695"/>
    </source>
</evidence>
<evidence type="ECO:0000256" key="21">
    <source>
        <dbReference type="ARBA" id="ARBA00066359"/>
    </source>
</evidence>
<evidence type="ECO:0000256" key="20">
    <source>
        <dbReference type="ARBA" id="ARBA00061673"/>
    </source>
</evidence>
<keyword evidence="10" id="KW-0547">Nucleotide-binding</keyword>
<dbReference type="FunFam" id="3.40.50.620:FF:000089">
    <property type="entry name" value="Bifunctional coenzyme A synthase"/>
    <property type="match status" value="1"/>
</dbReference>
<comment type="similarity">
    <text evidence="3">Belongs to the ribose-phosphate pyrophosphokinase family.</text>
</comment>
<keyword evidence="13" id="KW-0496">Mitochondrion</keyword>
<dbReference type="NCBIfam" id="NF001985">
    <property type="entry name" value="PRK00777.1"/>
    <property type="match status" value="1"/>
</dbReference>
<comment type="function">
    <text evidence="17">Bifunctional enzyme that catalyzes the fourth and fifth sequential steps of CoA biosynthetic pathway. The fourth reaction is catalyzed by the phosphopantetheine adenylyltransferase, coded by the coaD domain; the fifth reaction is catalyzed by the dephospho-CoA kinase, coded by the coaE domain. May act as a point of CoA biosynthesis regulation.</text>
</comment>
<keyword evidence="8" id="KW-0808">Transferase</keyword>
<dbReference type="GO" id="GO:0006164">
    <property type="term" value="P:purine nucleotide biosynthetic process"/>
    <property type="evidence" value="ECO:0007669"/>
    <property type="project" value="TreeGrafter"/>
</dbReference>
<evidence type="ECO:0000256" key="15">
    <source>
        <dbReference type="ARBA" id="ARBA00051310"/>
    </source>
</evidence>
<dbReference type="NCBIfam" id="TIGR00152">
    <property type="entry name" value="dephospho-CoA kinase"/>
    <property type="match status" value="1"/>
</dbReference>
<dbReference type="InterPro" id="IPR004821">
    <property type="entry name" value="Cyt_trans-like"/>
</dbReference>
<comment type="caution">
    <text evidence="25">The sequence shown here is derived from an EMBL/GenBank/DDBJ whole genome shotgun (WGS) entry which is preliminary data.</text>
</comment>
<sequence>MTDTNSSSSAETSGQSSSIVESTKKGRHFHRLHDDYPSILFYAREMKSLAEEICACSQYLVNLGEIEWKSFPDTWPNIFIKYSEIIRNSHVLYLASLHNPLTIFEQISLLYHLPKYQCISLKVLLPYFPTGTMERIQIQGEIATAYSLAVMLSSIPLTRTGPTEIVILDIHALQNQFYFSSNVVVRLESTIGLLLHELNQKHKSNKNSDKYAIAFPDDGAHKRYSHMFNTCSDMKYEQIVCSKVRLDDKRKTTLKEGNPKGYHVIIVDDLVQSGGTLLECAKTLKENGAIKVSAYVTHGIFPNDSWKKFLYDNDENDMKLDTFYVTNTYPNTEVLIDKPPFKVLSIAGLLCKQEKKIVAERRKEIRDSKDKRQTISYWKMSLNIKAALLLLTRPLSSDLNRSVPSLLLTVKPHVQSRLLIYLNPMKSLTQQQHEQLKPIQLTKNDRLSIRDFTTSVYSALTCFDHDLSVDVLLQNFDGEQITLPDYCQAVFTDSQQSVQLIKEFCTKQFGQKLEENFILKYLTELTAATSIEAKDHFTVSQTESDLLKENFTFDNGVLGGTFDHLHNGHKLLLSDSALLCDKKLVIGVTDGAMIQNKGTELIEPVSVRMEHVRSFINDIRPMLNVHCEPITDPYGPSITMPDLDCIIVTEETKDGAIQVNEKRNNNGLSQLAVHIVPILPSDKNKNNDDDVKISSTSLRRQLLGRLLKPVKKQSQSNSPYILGLTGGMGAGKTSIANRLEKLGAGIVDCDKLGHETYQVNTDAYKKIIEVFGDDILSTEDKTINRKLLGRKVFEKPNELKKLTDIVWPEILILANKKIEQLYNQGKRVIILDAAVLLEAKWDSVVNEIWVAVIPPKEAIRRICERDHLSNDDAQRRLSNQMTNAERVNEANVVLCTYWETYITQNQVQLAWNLLMERI</sequence>
<dbReference type="CDD" id="cd02022">
    <property type="entry name" value="DPCK"/>
    <property type="match status" value="1"/>
</dbReference>
<dbReference type="Pfam" id="PF01121">
    <property type="entry name" value="CoaE"/>
    <property type="match status" value="1"/>
</dbReference>
<dbReference type="PROSITE" id="PS51219">
    <property type="entry name" value="DPCK"/>
    <property type="match status" value="1"/>
</dbReference>
<evidence type="ECO:0000256" key="17">
    <source>
        <dbReference type="ARBA" id="ARBA00059677"/>
    </source>
</evidence>
<feature type="domain" description="Cytidyltransferase-like" evidence="24">
    <location>
        <begin position="557"/>
        <end position="700"/>
    </location>
</feature>
<dbReference type="HAMAP" id="MF_00376">
    <property type="entry name" value="Dephospho_CoA_kinase"/>
    <property type="match status" value="1"/>
</dbReference>
<dbReference type="PANTHER" id="PTHR10210">
    <property type="entry name" value="RIBOSE-PHOSPHATE DIPHOSPHOKINASE FAMILY MEMBER"/>
    <property type="match status" value="1"/>
</dbReference>
<keyword evidence="9" id="KW-0548">Nucleotidyltransferase</keyword>
<evidence type="ECO:0000256" key="18">
    <source>
        <dbReference type="ARBA" id="ARBA00060565"/>
    </source>
</evidence>
<feature type="compositionally biased region" description="Low complexity" evidence="23">
    <location>
        <begin position="1"/>
        <end position="18"/>
    </location>
</feature>
<dbReference type="SUPFAM" id="SSF52374">
    <property type="entry name" value="Nucleotidylyl transferase"/>
    <property type="match status" value="1"/>
</dbReference>
<keyword evidence="11" id="KW-0418">Kinase</keyword>
<evidence type="ECO:0000256" key="6">
    <source>
        <dbReference type="ARBA" id="ARBA00022490"/>
    </source>
</evidence>
<evidence type="ECO:0000256" key="16">
    <source>
        <dbReference type="ARBA" id="ARBA00051912"/>
    </source>
</evidence>
<dbReference type="NCBIfam" id="TIGR01251">
    <property type="entry name" value="ribP_PPkin"/>
    <property type="match status" value="1"/>
</dbReference>
<accession>A0A814JNT3</accession>
<evidence type="ECO:0000313" key="27">
    <source>
        <dbReference type="Proteomes" id="UP000663829"/>
    </source>
</evidence>
<feature type="region of interest" description="Disordered" evidence="23">
    <location>
        <begin position="1"/>
        <end position="25"/>
    </location>
</feature>
<keyword evidence="12" id="KW-0067">ATP-binding</keyword>
<dbReference type="GO" id="GO:0004140">
    <property type="term" value="F:dephospho-CoA kinase activity"/>
    <property type="evidence" value="ECO:0007669"/>
    <property type="project" value="UniProtKB-EC"/>
</dbReference>
<gene>
    <name evidence="25" type="ORF">GPM918_LOCUS15712</name>
    <name evidence="26" type="ORF">SRO942_LOCUS15712</name>
</gene>
<keyword evidence="7" id="KW-0597">Phosphoprotein</keyword>
<keyword evidence="27" id="KW-1185">Reference proteome</keyword>
<evidence type="ECO:0000313" key="25">
    <source>
        <dbReference type="EMBL" id="CAF1039702.1"/>
    </source>
</evidence>
<organism evidence="25 27">
    <name type="scientific">Didymodactylos carnosus</name>
    <dbReference type="NCBI Taxonomy" id="1234261"/>
    <lineage>
        <taxon>Eukaryota</taxon>
        <taxon>Metazoa</taxon>
        <taxon>Spiralia</taxon>
        <taxon>Gnathifera</taxon>
        <taxon>Rotifera</taxon>
        <taxon>Eurotatoria</taxon>
        <taxon>Bdelloidea</taxon>
        <taxon>Philodinida</taxon>
        <taxon>Philodinidae</taxon>
        <taxon>Didymodactylos</taxon>
    </lineage>
</organism>
<comment type="subunit">
    <text evidence="4">Monomer.</text>
</comment>
<evidence type="ECO:0000256" key="22">
    <source>
        <dbReference type="ARBA" id="ARBA00067394"/>
    </source>
</evidence>
<comment type="pathway">
    <text evidence="19">Cofactor biosynthesis; coenzyme A biosynthesis; CoA from (R)-pantothenate: step 5/5.</text>
</comment>
<evidence type="ECO:0000256" key="19">
    <source>
        <dbReference type="ARBA" id="ARBA00060696"/>
    </source>
</evidence>
<evidence type="ECO:0000256" key="7">
    <source>
        <dbReference type="ARBA" id="ARBA00022553"/>
    </source>
</evidence>
<comment type="catalytic activity">
    <reaction evidence="16">
        <text>3'-dephospho-CoA + ATP = ADP + CoA + H(+)</text>
        <dbReference type="Rhea" id="RHEA:18245"/>
        <dbReference type="ChEBI" id="CHEBI:15378"/>
        <dbReference type="ChEBI" id="CHEBI:30616"/>
        <dbReference type="ChEBI" id="CHEBI:57287"/>
        <dbReference type="ChEBI" id="CHEBI:57328"/>
        <dbReference type="ChEBI" id="CHEBI:456216"/>
        <dbReference type="EC" id="2.7.1.24"/>
    </reaction>
    <physiologicalReaction direction="left-to-right" evidence="16">
        <dbReference type="Rhea" id="RHEA:18246"/>
    </physiologicalReaction>
</comment>
<dbReference type="Proteomes" id="UP000681722">
    <property type="component" value="Unassembled WGS sequence"/>
</dbReference>
<dbReference type="Gene3D" id="3.40.50.620">
    <property type="entry name" value="HUPs"/>
    <property type="match status" value="1"/>
</dbReference>
<comment type="similarity">
    <text evidence="20">In the central section; belongs to the eukaryotic CoaD family.</text>
</comment>
<evidence type="ECO:0000256" key="1">
    <source>
        <dbReference type="ARBA" id="ARBA00004305"/>
    </source>
</evidence>
<protein>
    <recommendedName>
        <fullName evidence="22">Bifunctional coenzyme A synthase</fullName>
        <ecNumber evidence="21">2.7.1.24</ecNumber>
        <ecNumber evidence="5">2.7.7.3</ecNumber>
    </recommendedName>
</protein>
<dbReference type="SUPFAM" id="SSF53271">
    <property type="entry name" value="PRTase-like"/>
    <property type="match status" value="2"/>
</dbReference>
<evidence type="ECO:0000256" key="13">
    <source>
        <dbReference type="ARBA" id="ARBA00023128"/>
    </source>
</evidence>
<dbReference type="Pfam" id="PF14572">
    <property type="entry name" value="Pribosyl_synth"/>
    <property type="match status" value="1"/>
</dbReference>
<comment type="subcellular location">
    <subcellularLocation>
        <location evidence="2">Cytoplasm</location>
    </subcellularLocation>
    <subcellularLocation>
        <location evidence="1">Mitochondrion matrix</location>
    </subcellularLocation>
</comment>
<evidence type="ECO:0000256" key="8">
    <source>
        <dbReference type="ARBA" id="ARBA00022679"/>
    </source>
</evidence>
<dbReference type="SMART" id="SM01400">
    <property type="entry name" value="Pribosyltran_N"/>
    <property type="match status" value="1"/>
</dbReference>
<dbReference type="OrthoDB" id="330671at2759"/>
<dbReference type="GO" id="GO:0005759">
    <property type="term" value="C:mitochondrial matrix"/>
    <property type="evidence" value="ECO:0007669"/>
    <property type="project" value="UniProtKB-SubCell"/>
</dbReference>
<dbReference type="Gene3D" id="3.40.50.300">
    <property type="entry name" value="P-loop containing nucleotide triphosphate hydrolases"/>
    <property type="match status" value="1"/>
</dbReference>
<dbReference type="EC" id="2.7.1.24" evidence="21"/>
<evidence type="ECO:0000313" key="26">
    <source>
        <dbReference type="EMBL" id="CAF3809993.1"/>
    </source>
</evidence>
<proteinExistence type="inferred from homology"/>
<dbReference type="EMBL" id="CAJOBC010003995">
    <property type="protein sequence ID" value="CAF3809993.1"/>
    <property type="molecule type" value="Genomic_DNA"/>
</dbReference>
<reference evidence="25" key="1">
    <citation type="submission" date="2021-02" db="EMBL/GenBank/DDBJ databases">
        <authorList>
            <person name="Nowell W R."/>
        </authorList>
    </citation>
    <scope>NUCLEOTIDE SEQUENCE</scope>
</reference>
<evidence type="ECO:0000259" key="24">
    <source>
        <dbReference type="Pfam" id="PF01467"/>
    </source>
</evidence>
<dbReference type="GO" id="GO:0005524">
    <property type="term" value="F:ATP binding"/>
    <property type="evidence" value="ECO:0007669"/>
    <property type="project" value="UniProtKB-KW"/>
</dbReference>
<evidence type="ECO:0000256" key="14">
    <source>
        <dbReference type="ARBA" id="ARBA00023268"/>
    </source>
</evidence>
<dbReference type="InterPro" id="IPR005946">
    <property type="entry name" value="Rib-P_diPkinase"/>
</dbReference>
<dbReference type="InterPro" id="IPR000836">
    <property type="entry name" value="PRTase_dom"/>
</dbReference>
<dbReference type="EMBL" id="CAJNOQ010003995">
    <property type="protein sequence ID" value="CAF1039702.1"/>
    <property type="molecule type" value="Genomic_DNA"/>
</dbReference>
<dbReference type="InterPro" id="IPR029057">
    <property type="entry name" value="PRTase-like"/>
</dbReference>
<name>A0A814JNT3_9BILA</name>
<evidence type="ECO:0000256" key="3">
    <source>
        <dbReference type="ARBA" id="ARBA00006478"/>
    </source>
</evidence>
<dbReference type="GO" id="GO:0004595">
    <property type="term" value="F:pantetheine-phosphate adenylyltransferase activity"/>
    <property type="evidence" value="ECO:0007669"/>
    <property type="project" value="UniProtKB-EC"/>
</dbReference>
<dbReference type="CDD" id="cd06223">
    <property type="entry name" value="PRTases_typeI"/>
    <property type="match status" value="1"/>
</dbReference>
<dbReference type="GO" id="GO:0015937">
    <property type="term" value="P:coenzyme A biosynthetic process"/>
    <property type="evidence" value="ECO:0007669"/>
    <property type="project" value="InterPro"/>
</dbReference>
<dbReference type="Gene3D" id="3.40.50.2020">
    <property type="match status" value="2"/>
</dbReference>
<dbReference type="SUPFAM" id="SSF52540">
    <property type="entry name" value="P-loop containing nucleoside triphosphate hydrolases"/>
    <property type="match status" value="1"/>
</dbReference>
<evidence type="ECO:0000256" key="23">
    <source>
        <dbReference type="SAM" id="MobiDB-lite"/>
    </source>
</evidence>
<evidence type="ECO:0000256" key="2">
    <source>
        <dbReference type="ARBA" id="ARBA00004496"/>
    </source>
</evidence>
<dbReference type="PANTHER" id="PTHR10210:SF45">
    <property type="entry name" value="RIBOSE-PHOSPHATE PYROPHOSPHOKINASE 3, CHLOROPLASTIC"/>
    <property type="match status" value="1"/>
</dbReference>
<comment type="catalytic activity">
    <reaction evidence="15">
        <text>(R)-4'-phosphopantetheine + ATP + H(+) = 3'-dephospho-CoA + diphosphate</text>
        <dbReference type="Rhea" id="RHEA:19801"/>
        <dbReference type="ChEBI" id="CHEBI:15378"/>
        <dbReference type="ChEBI" id="CHEBI:30616"/>
        <dbReference type="ChEBI" id="CHEBI:33019"/>
        <dbReference type="ChEBI" id="CHEBI:57328"/>
        <dbReference type="ChEBI" id="CHEBI:61723"/>
        <dbReference type="EC" id="2.7.7.3"/>
    </reaction>
    <physiologicalReaction direction="left-to-right" evidence="15">
        <dbReference type="Rhea" id="RHEA:19802"/>
    </physiologicalReaction>
</comment>
<evidence type="ECO:0000256" key="4">
    <source>
        <dbReference type="ARBA" id="ARBA00011245"/>
    </source>
</evidence>
<dbReference type="GO" id="GO:0000287">
    <property type="term" value="F:magnesium ion binding"/>
    <property type="evidence" value="ECO:0007669"/>
    <property type="project" value="InterPro"/>
</dbReference>
<dbReference type="Pfam" id="PF01467">
    <property type="entry name" value="CTP_transf_like"/>
    <property type="match status" value="1"/>
</dbReference>
<dbReference type="Proteomes" id="UP000663829">
    <property type="component" value="Unassembled WGS sequence"/>
</dbReference>
<dbReference type="AlphaFoldDB" id="A0A814JNT3"/>
<dbReference type="FunFam" id="3.40.50.300:FF:000899">
    <property type="entry name" value="Bifunctional coenzyme A synthase"/>
    <property type="match status" value="1"/>
</dbReference>
<dbReference type="InterPro" id="IPR014729">
    <property type="entry name" value="Rossmann-like_a/b/a_fold"/>
</dbReference>
<dbReference type="InterPro" id="IPR001977">
    <property type="entry name" value="Depp_CoAkinase"/>
</dbReference>
<evidence type="ECO:0000256" key="10">
    <source>
        <dbReference type="ARBA" id="ARBA00022741"/>
    </source>
</evidence>
<dbReference type="GO" id="GO:0006015">
    <property type="term" value="P:5-phosphoribose 1-diphosphate biosynthetic process"/>
    <property type="evidence" value="ECO:0007669"/>
    <property type="project" value="TreeGrafter"/>
</dbReference>
<keyword evidence="14" id="KW-0511">Multifunctional enzyme</keyword>
<dbReference type="InterPro" id="IPR027417">
    <property type="entry name" value="P-loop_NTPase"/>
</dbReference>
<dbReference type="CDD" id="cd02164">
    <property type="entry name" value="PPAT_CoAS"/>
    <property type="match status" value="1"/>
</dbReference>